<dbReference type="AlphaFoldDB" id="A0A6J5TQW1"/>
<organism evidence="1 2">
    <name type="scientific">Prunus armeniaca</name>
    <name type="common">Apricot</name>
    <name type="synonym">Armeniaca vulgaris</name>
    <dbReference type="NCBI Taxonomy" id="36596"/>
    <lineage>
        <taxon>Eukaryota</taxon>
        <taxon>Viridiplantae</taxon>
        <taxon>Streptophyta</taxon>
        <taxon>Embryophyta</taxon>
        <taxon>Tracheophyta</taxon>
        <taxon>Spermatophyta</taxon>
        <taxon>Magnoliopsida</taxon>
        <taxon>eudicotyledons</taxon>
        <taxon>Gunneridae</taxon>
        <taxon>Pentapetalae</taxon>
        <taxon>rosids</taxon>
        <taxon>fabids</taxon>
        <taxon>Rosales</taxon>
        <taxon>Rosaceae</taxon>
        <taxon>Amygdaloideae</taxon>
        <taxon>Amygdaleae</taxon>
        <taxon>Prunus</taxon>
    </lineage>
</organism>
<name>A0A6J5TQW1_PRUAR</name>
<accession>A0A6J5TQW1</accession>
<protein>
    <submittedName>
        <fullName evidence="1">Uncharacterized protein</fullName>
    </submittedName>
</protein>
<dbReference type="EMBL" id="CAEKDK010000001">
    <property type="protein sequence ID" value="CAB4266089.1"/>
    <property type="molecule type" value="Genomic_DNA"/>
</dbReference>
<evidence type="ECO:0000313" key="2">
    <source>
        <dbReference type="Proteomes" id="UP000507222"/>
    </source>
</evidence>
<gene>
    <name evidence="1" type="ORF">CURHAP_LOCUS8334</name>
</gene>
<proteinExistence type="predicted"/>
<dbReference type="Proteomes" id="UP000507222">
    <property type="component" value="Unassembled WGS sequence"/>
</dbReference>
<reference evidence="1 2" key="1">
    <citation type="submission" date="2020-05" db="EMBL/GenBank/DDBJ databases">
        <authorList>
            <person name="Campoy J."/>
            <person name="Schneeberger K."/>
            <person name="Spophaly S."/>
        </authorList>
    </citation>
    <scope>NUCLEOTIDE SEQUENCE [LARGE SCALE GENOMIC DNA]</scope>
    <source>
        <strain evidence="1">PruArmRojPasFocal</strain>
    </source>
</reference>
<evidence type="ECO:0000313" key="1">
    <source>
        <dbReference type="EMBL" id="CAB4266089.1"/>
    </source>
</evidence>
<sequence length="127" mass="13991">MPSSFRQNDTVFSSSTSPVLYTPSRYVSSLSPCSFMRTSSRSDSLAGKNVSHNVRYGTGTQTRSISVDALKNSDTFPRRHNSATPDEQTKMAELCGFGSLDSLIDATVPKSIRLESMKFTKFDEGFN</sequence>